<dbReference type="InParanoid" id="D8UAM4"/>
<keyword evidence="8" id="KW-1185">Reference proteome</keyword>
<dbReference type="GO" id="GO:0006511">
    <property type="term" value="P:ubiquitin-dependent protein catabolic process"/>
    <property type="evidence" value="ECO:0007669"/>
    <property type="project" value="TreeGrafter"/>
</dbReference>
<dbReference type="SUPFAM" id="SSF57850">
    <property type="entry name" value="RING/U-box"/>
    <property type="match status" value="1"/>
</dbReference>
<dbReference type="GO" id="GO:0008270">
    <property type="term" value="F:zinc ion binding"/>
    <property type="evidence" value="ECO:0007669"/>
    <property type="project" value="UniProtKB-KW"/>
</dbReference>
<keyword evidence="3" id="KW-0862">Zinc</keyword>
<dbReference type="PROSITE" id="PS00518">
    <property type="entry name" value="ZF_RING_1"/>
    <property type="match status" value="1"/>
</dbReference>
<dbReference type="PANTHER" id="PTHR45931:SF3">
    <property type="entry name" value="RING ZINC FINGER-CONTAINING PROTEIN"/>
    <property type="match status" value="1"/>
</dbReference>
<reference evidence="7 8" key="1">
    <citation type="journal article" date="2010" name="Science">
        <title>Genomic analysis of organismal complexity in the multicellular green alga Volvox carteri.</title>
        <authorList>
            <person name="Prochnik S.E."/>
            <person name="Umen J."/>
            <person name="Nedelcu A.M."/>
            <person name="Hallmann A."/>
            <person name="Miller S.M."/>
            <person name="Nishii I."/>
            <person name="Ferris P."/>
            <person name="Kuo A."/>
            <person name="Mitros T."/>
            <person name="Fritz-Laylin L.K."/>
            <person name="Hellsten U."/>
            <person name="Chapman J."/>
            <person name="Simakov O."/>
            <person name="Rensing S.A."/>
            <person name="Terry A."/>
            <person name="Pangilinan J."/>
            <person name="Kapitonov V."/>
            <person name="Jurka J."/>
            <person name="Salamov A."/>
            <person name="Shapiro H."/>
            <person name="Schmutz J."/>
            <person name="Grimwood J."/>
            <person name="Lindquist E."/>
            <person name="Lucas S."/>
            <person name="Grigoriev I.V."/>
            <person name="Schmitt R."/>
            <person name="Kirk D."/>
            <person name="Rokhsar D.S."/>
        </authorList>
    </citation>
    <scope>NUCLEOTIDE SEQUENCE [LARGE SCALE GENOMIC DNA]</scope>
    <source>
        <strain evidence="8">f. Nagariensis / Eve</strain>
    </source>
</reference>
<dbReference type="InterPro" id="IPR001841">
    <property type="entry name" value="Znf_RING"/>
</dbReference>
<evidence type="ECO:0000256" key="4">
    <source>
        <dbReference type="PROSITE-ProRule" id="PRU00175"/>
    </source>
</evidence>
<evidence type="ECO:0000313" key="8">
    <source>
        <dbReference type="Proteomes" id="UP000001058"/>
    </source>
</evidence>
<dbReference type="InterPro" id="IPR013083">
    <property type="entry name" value="Znf_RING/FYVE/PHD"/>
</dbReference>
<protein>
    <recommendedName>
        <fullName evidence="6">RING-type domain-containing protein</fullName>
    </recommendedName>
</protein>
<dbReference type="eggNOG" id="KOG0800">
    <property type="taxonomic scope" value="Eukaryota"/>
</dbReference>
<gene>
    <name evidence="7" type="ORF">VOLCADRAFT_119148</name>
</gene>
<keyword evidence="1" id="KW-0479">Metal-binding</keyword>
<evidence type="ECO:0000256" key="2">
    <source>
        <dbReference type="ARBA" id="ARBA00022771"/>
    </source>
</evidence>
<dbReference type="Proteomes" id="UP000001058">
    <property type="component" value="Unassembled WGS sequence"/>
</dbReference>
<evidence type="ECO:0000256" key="3">
    <source>
        <dbReference type="ARBA" id="ARBA00022833"/>
    </source>
</evidence>
<dbReference type="GO" id="GO:0005634">
    <property type="term" value="C:nucleus"/>
    <property type="evidence" value="ECO:0007669"/>
    <property type="project" value="TreeGrafter"/>
</dbReference>
<dbReference type="OrthoDB" id="546048at2759"/>
<dbReference type="Pfam" id="PF13639">
    <property type="entry name" value="zf-RING_2"/>
    <property type="match status" value="1"/>
</dbReference>
<dbReference type="Gene3D" id="3.30.40.10">
    <property type="entry name" value="Zinc/RING finger domain, C3HC4 (zinc finger)"/>
    <property type="match status" value="1"/>
</dbReference>
<sequence>MSYHDPIIRPFTPFQPANLPNPPRRKAHMWLRDAHQLTSRGVSTGGSRAAPPGTSLRTQAADRAAGVGSGLPLHHLPVELALSMSWDRMDRLGRGGSGSGSSGGGGIFLRPYTPGAASEGGRSTLPYDYEQLLSLDAGALQRVVRPEVIRGLPKRTAQRSDASQQCHVCLERFTPGRTSITTLPCTHAFCSDCIRPWLASHTTCPVCRWTFPEGHTKLVAAAAEATAG</sequence>
<dbReference type="PANTHER" id="PTHR45931">
    <property type="entry name" value="SI:CH211-59O9.10"/>
    <property type="match status" value="1"/>
</dbReference>
<organism evidence="8">
    <name type="scientific">Volvox carteri f. nagariensis</name>
    <dbReference type="NCBI Taxonomy" id="3068"/>
    <lineage>
        <taxon>Eukaryota</taxon>
        <taxon>Viridiplantae</taxon>
        <taxon>Chlorophyta</taxon>
        <taxon>core chlorophytes</taxon>
        <taxon>Chlorophyceae</taxon>
        <taxon>CS clade</taxon>
        <taxon>Chlamydomonadales</taxon>
        <taxon>Volvocaceae</taxon>
        <taxon>Volvox</taxon>
    </lineage>
</organism>
<evidence type="ECO:0000313" key="7">
    <source>
        <dbReference type="EMBL" id="EFJ43132.1"/>
    </source>
</evidence>
<dbReference type="GeneID" id="9614459"/>
<proteinExistence type="predicted"/>
<keyword evidence="2 4" id="KW-0863">Zinc-finger</keyword>
<dbReference type="CDD" id="cd16454">
    <property type="entry name" value="RING-H2_PA-TM-RING"/>
    <property type="match status" value="1"/>
</dbReference>
<dbReference type="InterPro" id="IPR051834">
    <property type="entry name" value="RING_finger_E3_ligase"/>
</dbReference>
<evidence type="ECO:0000256" key="5">
    <source>
        <dbReference type="SAM" id="MobiDB-lite"/>
    </source>
</evidence>
<dbReference type="SMART" id="SM00184">
    <property type="entry name" value="RING"/>
    <property type="match status" value="1"/>
</dbReference>
<evidence type="ECO:0000256" key="1">
    <source>
        <dbReference type="ARBA" id="ARBA00022723"/>
    </source>
</evidence>
<dbReference type="GO" id="GO:0061630">
    <property type="term" value="F:ubiquitin protein ligase activity"/>
    <property type="evidence" value="ECO:0007669"/>
    <property type="project" value="TreeGrafter"/>
</dbReference>
<dbReference type="RefSeq" id="XP_002955707.1">
    <property type="nucleotide sequence ID" value="XM_002955661.1"/>
</dbReference>
<dbReference type="AlphaFoldDB" id="D8UAM4"/>
<feature type="compositionally biased region" description="Gly residues" evidence="5">
    <location>
        <begin position="94"/>
        <end position="107"/>
    </location>
</feature>
<dbReference type="InterPro" id="IPR017907">
    <property type="entry name" value="Znf_RING_CS"/>
</dbReference>
<dbReference type="STRING" id="3068.D8UAM4"/>
<name>D8UAM4_VOLCA</name>
<dbReference type="EMBL" id="GL378375">
    <property type="protein sequence ID" value="EFJ43132.1"/>
    <property type="molecule type" value="Genomic_DNA"/>
</dbReference>
<dbReference type="KEGG" id="vcn:VOLCADRAFT_119148"/>
<dbReference type="PROSITE" id="PS50089">
    <property type="entry name" value="ZF_RING_2"/>
    <property type="match status" value="1"/>
</dbReference>
<accession>D8UAM4</accession>
<evidence type="ECO:0000259" key="6">
    <source>
        <dbReference type="PROSITE" id="PS50089"/>
    </source>
</evidence>
<feature type="domain" description="RING-type" evidence="6">
    <location>
        <begin position="166"/>
        <end position="208"/>
    </location>
</feature>
<feature type="region of interest" description="Disordered" evidence="5">
    <location>
        <begin position="93"/>
        <end position="115"/>
    </location>
</feature>